<evidence type="ECO:0000259" key="1">
    <source>
        <dbReference type="Pfam" id="PF03796"/>
    </source>
</evidence>
<dbReference type="SUPFAM" id="SSF52540">
    <property type="entry name" value="P-loop containing nucleoside triphosphate hydrolases"/>
    <property type="match status" value="1"/>
</dbReference>
<dbReference type="Proteomes" id="UP000027345">
    <property type="component" value="Unassembled WGS sequence"/>
</dbReference>
<dbReference type="Gene3D" id="3.40.50.300">
    <property type="entry name" value="P-loop containing nucleotide triphosphate hydrolases"/>
    <property type="match status" value="1"/>
</dbReference>
<keyword evidence="3" id="KW-1185">Reference proteome</keyword>
<dbReference type="InterPro" id="IPR027417">
    <property type="entry name" value="P-loop_NTPase"/>
</dbReference>
<dbReference type="RefSeq" id="WP_051736137.1">
    <property type="nucleotide sequence ID" value="NZ_JMQI01000058.1"/>
</dbReference>
<dbReference type="OrthoDB" id="9773982at2"/>
<feature type="domain" description="SF4 helicase" evidence="1">
    <location>
        <begin position="4"/>
        <end position="75"/>
    </location>
</feature>
<comment type="caution">
    <text evidence="2">The sequence shown here is derived from an EMBL/GenBank/DDBJ whole genome shotgun (WGS) entry which is preliminary data.</text>
</comment>
<name>A0A066U3Z0_9PSEU</name>
<evidence type="ECO:0000313" key="2">
    <source>
        <dbReference type="EMBL" id="KDN18943.1"/>
    </source>
</evidence>
<reference evidence="2 3" key="1">
    <citation type="submission" date="2014-05" db="EMBL/GenBank/DDBJ databases">
        <title>Draft genome sequence of Amycolatopsis rifamycinica DSM 46095.</title>
        <authorList>
            <person name="Lal R."/>
            <person name="Saxena A."/>
            <person name="Kumari R."/>
            <person name="Mukherjee U."/>
            <person name="Singh P."/>
            <person name="Sangwan N."/>
            <person name="Mahato N.K."/>
        </authorList>
    </citation>
    <scope>NUCLEOTIDE SEQUENCE [LARGE SCALE GENOMIC DNA]</scope>
    <source>
        <strain evidence="2 3">DSM 46095</strain>
    </source>
</reference>
<accession>A0A066U3Z0</accession>
<dbReference type="GO" id="GO:0005524">
    <property type="term" value="F:ATP binding"/>
    <property type="evidence" value="ECO:0007669"/>
    <property type="project" value="InterPro"/>
</dbReference>
<dbReference type="eggNOG" id="COG0305">
    <property type="taxonomic scope" value="Bacteria"/>
</dbReference>
<dbReference type="AlphaFoldDB" id="A0A066U3Z0"/>
<evidence type="ECO:0000313" key="3">
    <source>
        <dbReference type="Proteomes" id="UP000027345"/>
    </source>
</evidence>
<dbReference type="GO" id="GO:0003678">
    <property type="term" value="F:DNA helicase activity"/>
    <property type="evidence" value="ECO:0007669"/>
    <property type="project" value="InterPro"/>
</dbReference>
<proteinExistence type="predicted"/>
<dbReference type="InterPro" id="IPR007694">
    <property type="entry name" value="DNA_helicase_DnaB-like_C"/>
</dbReference>
<dbReference type="Pfam" id="PF03796">
    <property type="entry name" value="DnaB_C"/>
    <property type="match status" value="1"/>
</dbReference>
<dbReference type="EMBL" id="JMQI01000058">
    <property type="protein sequence ID" value="KDN18943.1"/>
    <property type="molecule type" value="Genomic_DNA"/>
</dbReference>
<organism evidence="2 3">
    <name type="scientific">Amycolatopsis rifamycinica</name>
    <dbReference type="NCBI Taxonomy" id="287986"/>
    <lineage>
        <taxon>Bacteria</taxon>
        <taxon>Bacillati</taxon>
        <taxon>Actinomycetota</taxon>
        <taxon>Actinomycetes</taxon>
        <taxon>Pseudonocardiales</taxon>
        <taxon>Pseudonocardiaceae</taxon>
        <taxon>Amycolatopsis</taxon>
    </lineage>
</organism>
<gene>
    <name evidence="2" type="ORF">DV20_27425</name>
</gene>
<dbReference type="STRING" id="287986.DV20_27425"/>
<sequence length="91" mass="10020">MPYENREGEVAEVTRRLKRLALDANAAIVTTAQLSFNLGPRQPVMPPPGLADLRDSGTHRRGVDSVMLIHRPDAWIPAAYERVKLTSSSPS</sequence>
<dbReference type="GO" id="GO:0006260">
    <property type="term" value="P:DNA replication"/>
    <property type="evidence" value="ECO:0007669"/>
    <property type="project" value="InterPro"/>
</dbReference>
<protein>
    <recommendedName>
        <fullName evidence="1">SF4 helicase domain-containing protein</fullName>
    </recommendedName>
</protein>